<dbReference type="InterPro" id="IPR005135">
    <property type="entry name" value="Endo/exonuclease/phosphatase"/>
</dbReference>
<dbReference type="PROSITE" id="PS51435">
    <property type="entry name" value="AP_NUCLEASE_F1_4"/>
    <property type="match status" value="1"/>
</dbReference>
<feature type="binding site" evidence="6">
    <location>
        <position position="9"/>
    </location>
    <ligand>
        <name>Mg(2+)</name>
        <dbReference type="ChEBI" id="CHEBI:18420"/>
        <label>1</label>
    </ligand>
</feature>
<dbReference type="GO" id="GO:0046872">
    <property type="term" value="F:metal ion binding"/>
    <property type="evidence" value="ECO:0007669"/>
    <property type="project" value="UniProtKB-KW"/>
</dbReference>
<sequence length="283" mass="31101">MPLTISTVNVNGIRAAVKHRSEANRGFLPWLDASTLDASGLDVVLLQEIRADEELAREALAPALADGWHLTMSPSSVKGHAGVGVLTRTAPSTVRVGFGSAEFDDLGRYLEVDIDTDLGPLTAASLYVPKGAALSDAEKDIAKHDEKVRFMDEFGAHLGRLVRRRRHVVVGGDWNIAPAEADIKNWKGNLKSPGFLPHERAWVGGLLAAGWHDVVRELFPDDAGPYSWWSWRGKAFDNDSGWRIDYQLTNTKLADRAAKAEVARAAAYDLRWSDHAPVTVRYE</sequence>
<comment type="caution">
    <text evidence="9">The sequence shown here is derived from an EMBL/GenBank/DDBJ whole genome shotgun (WGS) entry which is preliminary data.</text>
</comment>
<feature type="active site" description="Proton acceptor" evidence="5">
    <location>
        <position position="275"/>
    </location>
</feature>
<evidence type="ECO:0000256" key="1">
    <source>
        <dbReference type="ARBA" id="ARBA00007092"/>
    </source>
</evidence>
<dbReference type="Pfam" id="PF03372">
    <property type="entry name" value="Exo_endo_phos"/>
    <property type="match status" value="1"/>
</dbReference>
<feature type="active site" evidence="5">
    <location>
        <position position="127"/>
    </location>
</feature>
<dbReference type="Gene3D" id="3.60.10.10">
    <property type="entry name" value="Endonuclease/exonuclease/phosphatase"/>
    <property type="match status" value="1"/>
</dbReference>
<keyword evidence="10" id="KW-1185">Reference proteome</keyword>
<dbReference type="GO" id="GO:0006281">
    <property type="term" value="P:DNA repair"/>
    <property type="evidence" value="ECO:0007669"/>
    <property type="project" value="InterPro"/>
</dbReference>
<keyword evidence="6" id="KW-0464">Manganese</keyword>
<dbReference type="EMBL" id="NGFO01000012">
    <property type="protein sequence ID" value="OUC78554.1"/>
    <property type="molecule type" value="Genomic_DNA"/>
</dbReference>
<dbReference type="InterPro" id="IPR037493">
    <property type="entry name" value="ExoIII-like"/>
</dbReference>
<evidence type="ECO:0000256" key="6">
    <source>
        <dbReference type="PIRSR" id="PIRSR604808-2"/>
    </source>
</evidence>
<dbReference type="STRING" id="417102.CA982_12350"/>
<dbReference type="GO" id="GO:0008311">
    <property type="term" value="F:double-stranded DNA 3'-5' DNA exonuclease activity"/>
    <property type="evidence" value="ECO:0007669"/>
    <property type="project" value="InterPro"/>
</dbReference>
<dbReference type="PANTHER" id="PTHR43250">
    <property type="entry name" value="EXODEOXYRIBONUCLEASE III"/>
    <property type="match status" value="1"/>
</dbReference>
<evidence type="ECO:0000313" key="10">
    <source>
        <dbReference type="Proteomes" id="UP000194632"/>
    </source>
</evidence>
<keyword evidence="4 6" id="KW-0460">Magnesium</keyword>
<reference evidence="9 10" key="1">
    <citation type="submission" date="2017-05" db="EMBL/GenBank/DDBJ databases">
        <title>Biotechnological potential of actinobacteria isolated from South African environments.</title>
        <authorList>
            <person name="Le Roes-Hill M."/>
            <person name="Prins A."/>
            <person name="Durrell K.A."/>
        </authorList>
    </citation>
    <scope>NUCLEOTIDE SEQUENCE [LARGE SCALE GENOMIC DNA]</scope>
    <source>
        <strain evidence="9">BS2</strain>
    </source>
</reference>
<dbReference type="NCBIfam" id="TIGR00633">
    <property type="entry name" value="xth"/>
    <property type="match status" value="1"/>
</dbReference>
<dbReference type="SUPFAM" id="SSF56219">
    <property type="entry name" value="DNase I-like"/>
    <property type="match status" value="1"/>
</dbReference>
<feature type="binding site" evidence="6">
    <location>
        <position position="275"/>
    </location>
    <ligand>
        <name>Mg(2+)</name>
        <dbReference type="ChEBI" id="CHEBI:18420"/>
        <label>1</label>
    </ligand>
</feature>
<dbReference type="InterPro" id="IPR004808">
    <property type="entry name" value="AP_endonuc_1"/>
</dbReference>
<evidence type="ECO:0000256" key="2">
    <source>
        <dbReference type="ARBA" id="ARBA00022723"/>
    </source>
</evidence>
<keyword evidence="3" id="KW-0378">Hydrolase</keyword>
<accession>A0A243QA07</accession>
<evidence type="ECO:0000256" key="7">
    <source>
        <dbReference type="PIRSR" id="PIRSR604808-3"/>
    </source>
</evidence>
<gene>
    <name evidence="9" type="ORF">CA982_12350</name>
</gene>
<feature type="binding site" evidence="6">
    <location>
        <position position="274"/>
    </location>
    <ligand>
        <name>Mg(2+)</name>
        <dbReference type="ChEBI" id="CHEBI:18420"/>
        <label>1</label>
    </ligand>
</feature>
<proteinExistence type="inferred from homology"/>
<feature type="site" description="Transition state stabilizer" evidence="7">
    <location>
        <position position="175"/>
    </location>
</feature>
<dbReference type="AlphaFoldDB" id="A0A243QA07"/>
<feature type="domain" description="Endonuclease/exonuclease/phosphatase" evidence="8">
    <location>
        <begin position="7"/>
        <end position="275"/>
    </location>
</feature>
<feature type="site" description="Interaction with DNA substrate" evidence="7">
    <location>
        <position position="275"/>
    </location>
</feature>
<evidence type="ECO:0000256" key="4">
    <source>
        <dbReference type="ARBA" id="ARBA00022842"/>
    </source>
</evidence>
<feature type="binding site" evidence="6">
    <location>
        <position position="175"/>
    </location>
    <ligand>
        <name>Mg(2+)</name>
        <dbReference type="ChEBI" id="CHEBI:18420"/>
        <label>1</label>
    </ligand>
</feature>
<dbReference type="Proteomes" id="UP000194632">
    <property type="component" value="Unassembled WGS sequence"/>
</dbReference>
<dbReference type="PANTHER" id="PTHR43250:SF2">
    <property type="entry name" value="EXODEOXYRIBONUCLEASE III"/>
    <property type="match status" value="1"/>
</dbReference>
<dbReference type="OrthoDB" id="9803914at2"/>
<dbReference type="InterPro" id="IPR036691">
    <property type="entry name" value="Endo/exonu/phosph_ase_sf"/>
</dbReference>
<name>A0A243QA07_9ACTN</name>
<feature type="active site" description="Proton donor/acceptor" evidence="5">
    <location>
        <position position="173"/>
    </location>
</feature>
<feature type="binding site" evidence="6">
    <location>
        <position position="48"/>
    </location>
    <ligand>
        <name>Mg(2+)</name>
        <dbReference type="ChEBI" id="CHEBI:18420"/>
        <label>1</label>
    </ligand>
</feature>
<evidence type="ECO:0000256" key="3">
    <source>
        <dbReference type="ARBA" id="ARBA00022801"/>
    </source>
</evidence>
<feature type="binding site" evidence="6">
    <location>
        <position position="173"/>
    </location>
    <ligand>
        <name>Mg(2+)</name>
        <dbReference type="ChEBI" id="CHEBI:18420"/>
        <label>1</label>
    </ligand>
</feature>
<comment type="similarity">
    <text evidence="1">Belongs to the DNA repair enzymes AP/ExoA family.</text>
</comment>
<dbReference type="RefSeq" id="WP_086535618.1">
    <property type="nucleotide sequence ID" value="NZ_NGFO01000012.1"/>
</dbReference>
<evidence type="ECO:0000259" key="8">
    <source>
        <dbReference type="Pfam" id="PF03372"/>
    </source>
</evidence>
<evidence type="ECO:0000256" key="5">
    <source>
        <dbReference type="PIRSR" id="PIRSR604808-1"/>
    </source>
</evidence>
<feature type="site" description="Important for catalytic activity" evidence="7">
    <location>
        <position position="245"/>
    </location>
</feature>
<protein>
    <submittedName>
        <fullName evidence="9">Exodeoxyribonuclease III</fullName>
    </submittedName>
</protein>
<evidence type="ECO:0000313" key="9">
    <source>
        <dbReference type="EMBL" id="OUC78554.1"/>
    </source>
</evidence>
<keyword evidence="2 6" id="KW-0479">Metal-binding</keyword>
<organism evidence="9 10">
    <name type="scientific">Gordonia lacunae</name>
    <dbReference type="NCBI Taxonomy" id="417102"/>
    <lineage>
        <taxon>Bacteria</taxon>
        <taxon>Bacillati</taxon>
        <taxon>Actinomycetota</taxon>
        <taxon>Actinomycetes</taxon>
        <taxon>Mycobacteriales</taxon>
        <taxon>Gordoniaceae</taxon>
        <taxon>Gordonia</taxon>
    </lineage>
</organism>
<comment type="cofactor">
    <cofactor evidence="6">
        <name>Mg(2+)</name>
        <dbReference type="ChEBI" id="CHEBI:18420"/>
    </cofactor>
    <cofactor evidence="6">
        <name>Mn(2+)</name>
        <dbReference type="ChEBI" id="CHEBI:29035"/>
    </cofactor>
    <text evidence="6">Probably binds two magnesium or manganese ions per subunit.</text>
</comment>